<dbReference type="Gene3D" id="1.10.287.950">
    <property type="entry name" value="Methyl-accepting chemotaxis protein"/>
    <property type="match status" value="1"/>
</dbReference>
<dbReference type="SMART" id="SM00283">
    <property type="entry name" value="MA"/>
    <property type="match status" value="1"/>
</dbReference>
<evidence type="ECO:0000256" key="5">
    <source>
        <dbReference type="ARBA" id="ARBA00022519"/>
    </source>
</evidence>
<keyword evidence="4" id="KW-0145">Chemotaxis</keyword>
<evidence type="ECO:0000313" key="16">
    <source>
        <dbReference type="EMBL" id="TXR57616.1"/>
    </source>
</evidence>
<comment type="subcellular location">
    <subcellularLocation>
        <location evidence="1">Cell inner membrane</location>
        <topology evidence="1">Multi-pass membrane protein</topology>
    </subcellularLocation>
</comment>
<evidence type="ECO:0000256" key="9">
    <source>
        <dbReference type="ARBA" id="ARBA00023224"/>
    </source>
</evidence>
<evidence type="ECO:0000259" key="15">
    <source>
        <dbReference type="PROSITE" id="PS50885"/>
    </source>
</evidence>
<keyword evidence="6 13" id="KW-0812">Transmembrane</keyword>
<dbReference type="GO" id="GO:0005886">
    <property type="term" value="C:plasma membrane"/>
    <property type="evidence" value="ECO:0007669"/>
    <property type="project" value="UniProtKB-SubCell"/>
</dbReference>
<dbReference type="OrthoDB" id="1115140at2"/>
<dbReference type="InterPro" id="IPR004090">
    <property type="entry name" value="Chemotax_Me-accpt_rcpt"/>
</dbReference>
<evidence type="ECO:0000313" key="17">
    <source>
        <dbReference type="Proteomes" id="UP000321234"/>
    </source>
</evidence>
<evidence type="ECO:0000256" key="6">
    <source>
        <dbReference type="ARBA" id="ARBA00022692"/>
    </source>
</evidence>
<dbReference type="PROSITE" id="PS50885">
    <property type="entry name" value="HAMP"/>
    <property type="match status" value="1"/>
</dbReference>
<gene>
    <name evidence="16" type="ORF">FMM08_05255</name>
</gene>
<dbReference type="AlphaFoldDB" id="A0A5C8ZKX4"/>
<organism evidence="16 17">
    <name type="scientific">Quadrisphaera setariae</name>
    <dbReference type="NCBI Taxonomy" id="2593304"/>
    <lineage>
        <taxon>Bacteria</taxon>
        <taxon>Bacillati</taxon>
        <taxon>Actinomycetota</taxon>
        <taxon>Actinomycetes</taxon>
        <taxon>Kineosporiales</taxon>
        <taxon>Kineosporiaceae</taxon>
        <taxon>Quadrisphaera</taxon>
    </lineage>
</organism>
<dbReference type="InterPro" id="IPR003122">
    <property type="entry name" value="Tar_rcpt_lig-bd"/>
</dbReference>
<feature type="compositionally biased region" description="Basic and acidic residues" evidence="12">
    <location>
        <begin position="1"/>
        <end position="12"/>
    </location>
</feature>
<evidence type="ECO:0000256" key="7">
    <source>
        <dbReference type="ARBA" id="ARBA00022989"/>
    </source>
</evidence>
<keyword evidence="3" id="KW-0488">Methylation</keyword>
<name>A0A5C8ZKX4_9ACTN</name>
<keyword evidence="7 13" id="KW-1133">Transmembrane helix</keyword>
<evidence type="ECO:0000256" key="10">
    <source>
        <dbReference type="ARBA" id="ARBA00029447"/>
    </source>
</evidence>
<feature type="domain" description="HAMP" evidence="15">
    <location>
        <begin position="288"/>
        <end position="340"/>
    </location>
</feature>
<comment type="similarity">
    <text evidence="10">Belongs to the methyl-accepting chemotaxis (MCP) protein family.</text>
</comment>
<evidence type="ECO:0000256" key="4">
    <source>
        <dbReference type="ARBA" id="ARBA00022500"/>
    </source>
</evidence>
<keyword evidence="9 11" id="KW-0807">Transducer</keyword>
<dbReference type="GO" id="GO:0004888">
    <property type="term" value="F:transmembrane signaling receptor activity"/>
    <property type="evidence" value="ECO:0007669"/>
    <property type="project" value="InterPro"/>
</dbReference>
<protein>
    <submittedName>
        <fullName evidence="16">HAMP domain-containing protein</fullName>
    </submittedName>
</protein>
<dbReference type="PANTHER" id="PTHR32089:SF112">
    <property type="entry name" value="LYSOZYME-LIKE PROTEIN-RELATED"/>
    <property type="match status" value="1"/>
</dbReference>
<evidence type="ECO:0000256" key="1">
    <source>
        <dbReference type="ARBA" id="ARBA00004429"/>
    </source>
</evidence>
<dbReference type="PROSITE" id="PS50111">
    <property type="entry name" value="CHEMOTAXIS_TRANSDUC_2"/>
    <property type="match status" value="1"/>
</dbReference>
<keyword evidence="17" id="KW-1185">Reference proteome</keyword>
<evidence type="ECO:0000256" key="13">
    <source>
        <dbReference type="SAM" id="Phobius"/>
    </source>
</evidence>
<sequence length="603" mass="61378">MTRSQRSGERRSGCPSPATATPPRPESRPPSAVLRAGPPRSCDSSHVRCCSPAVQAADLPADTWGTIRRTPGEGVVLGRLADMKIAYKLYLGFGVISVLLVLVSAVGVVRLGQAQADLKTLSQSGLTSVMEADTTATAFLDMRFQLSNIGMAPDEASTEKALEAYQAASKDLDERWKAYLASAPASSTTQQDAFHQAVEEWRAGAQLQIPLLQAKDFAGYAAIRPTTTSPHSTAASAALAEITKAEVGAAARMTADGESTYRSAVALLVGCAVVAVLLAVAMAVAVARSVTRPLGRVVDVMGAVAQGRLDRRVALERRDELGQLARSTDTSLESLASAMREISTEAQALATSSASLTGVSAAMAASAEQTSAQTQVVAAASEQVTSSITTVAAAGEEMTAAITQIATATAEASSRAATAVGAAGQAGEAIERLGTSSQEIGDVVKLITSIAEQTNLLALNATIEAARAGELGKGFAVVAGEVKELARQTAQATDDIISKVTATQGDAAAAAAAVTGIGEVISQIDAVQATIAAAVEEQSATTSEMVRNITEISTGSAQISANVTDIASGAAVNRGSAGDTAGMASSLAASAGRLQELTGRFTV</sequence>
<dbReference type="PRINTS" id="PR00260">
    <property type="entry name" value="CHEMTRNSDUCR"/>
</dbReference>
<feature type="transmembrane region" description="Helical" evidence="13">
    <location>
        <begin position="264"/>
        <end position="287"/>
    </location>
</feature>
<comment type="caution">
    <text evidence="16">The sequence shown here is derived from an EMBL/GenBank/DDBJ whole genome shotgun (WGS) entry which is preliminary data.</text>
</comment>
<dbReference type="GO" id="GO:0006935">
    <property type="term" value="P:chemotaxis"/>
    <property type="evidence" value="ECO:0007669"/>
    <property type="project" value="UniProtKB-KW"/>
</dbReference>
<dbReference type="InterPro" id="IPR004089">
    <property type="entry name" value="MCPsignal_dom"/>
</dbReference>
<dbReference type="Pfam" id="PF00672">
    <property type="entry name" value="HAMP"/>
    <property type="match status" value="1"/>
</dbReference>
<evidence type="ECO:0000256" key="2">
    <source>
        <dbReference type="ARBA" id="ARBA00022475"/>
    </source>
</evidence>
<keyword evidence="2" id="KW-1003">Cell membrane</keyword>
<feature type="transmembrane region" description="Helical" evidence="13">
    <location>
        <begin position="89"/>
        <end position="109"/>
    </location>
</feature>
<dbReference type="InterPro" id="IPR003660">
    <property type="entry name" value="HAMP_dom"/>
</dbReference>
<dbReference type="Pfam" id="PF00015">
    <property type="entry name" value="MCPsignal"/>
    <property type="match status" value="1"/>
</dbReference>
<dbReference type="Proteomes" id="UP000321234">
    <property type="component" value="Unassembled WGS sequence"/>
</dbReference>
<keyword evidence="5" id="KW-0997">Cell inner membrane</keyword>
<evidence type="ECO:0000256" key="11">
    <source>
        <dbReference type="PROSITE-ProRule" id="PRU00284"/>
    </source>
</evidence>
<evidence type="ECO:0000256" key="3">
    <source>
        <dbReference type="ARBA" id="ARBA00022481"/>
    </source>
</evidence>
<reference evidence="16 17" key="1">
    <citation type="submission" date="2019-07" db="EMBL/GenBank/DDBJ databases">
        <title>Quadrisphaera sp. strain DD2A genome sequencing and assembly.</title>
        <authorList>
            <person name="Kim I."/>
        </authorList>
    </citation>
    <scope>NUCLEOTIDE SEQUENCE [LARGE SCALE GENOMIC DNA]</scope>
    <source>
        <strain evidence="16 17">DD2A</strain>
    </source>
</reference>
<evidence type="ECO:0000259" key="14">
    <source>
        <dbReference type="PROSITE" id="PS50111"/>
    </source>
</evidence>
<feature type="domain" description="Methyl-accepting transducer" evidence="14">
    <location>
        <begin position="345"/>
        <end position="574"/>
    </location>
</feature>
<dbReference type="PANTHER" id="PTHR32089">
    <property type="entry name" value="METHYL-ACCEPTING CHEMOTAXIS PROTEIN MCPB"/>
    <property type="match status" value="1"/>
</dbReference>
<dbReference type="SUPFAM" id="SSF58104">
    <property type="entry name" value="Methyl-accepting chemotaxis protein (MCP) signaling domain"/>
    <property type="match status" value="1"/>
</dbReference>
<evidence type="ECO:0000256" key="12">
    <source>
        <dbReference type="SAM" id="MobiDB-lite"/>
    </source>
</evidence>
<proteinExistence type="inferred from homology"/>
<evidence type="ECO:0000256" key="8">
    <source>
        <dbReference type="ARBA" id="ARBA00023136"/>
    </source>
</evidence>
<dbReference type="CDD" id="cd06225">
    <property type="entry name" value="HAMP"/>
    <property type="match status" value="1"/>
</dbReference>
<feature type="region of interest" description="Disordered" evidence="12">
    <location>
        <begin position="1"/>
        <end position="39"/>
    </location>
</feature>
<dbReference type="SMART" id="SM00304">
    <property type="entry name" value="HAMP"/>
    <property type="match status" value="1"/>
</dbReference>
<dbReference type="EMBL" id="VKAC01000002">
    <property type="protein sequence ID" value="TXR57616.1"/>
    <property type="molecule type" value="Genomic_DNA"/>
</dbReference>
<keyword evidence="8 13" id="KW-0472">Membrane</keyword>
<accession>A0A5C8ZKX4</accession>
<dbReference type="Pfam" id="PF02203">
    <property type="entry name" value="TarH"/>
    <property type="match status" value="1"/>
</dbReference>
<dbReference type="GO" id="GO:0007165">
    <property type="term" value="P:signal transduction"/>
    <property type="evidence" value="ECO:0007669"/>
    <property type="project" value="UniProtKB-KW"/>
</dbReference>